<evidence type="ECO:0000256" key="2">
    <source>
        <dbReference type="ARBA" id="ARBA00006278"/>
    </source>
</evidence>
<evidence type="ECO:0000256" key="1">
    <source>
        <dbReference type="ARBA" id="ARBA00004141"/>
    </source>
</evidence>
<dbReference type="GO" id="GO:0015677">
    <property type="term" value="P:copper ion import"/>
    <property type="evidence" value="ECO:0007669"/>
    <property type="project" value="TreeGrafter"/>
</dbReference>
<feature type="domain" description="FAD-binding FR-type" evidence="12">
    <location>
        <begin position="298"/>
        <end position="438"/>
    </location>
</feature>
<feature type="region of interest" description="Disordered" evidence="10">
    <location>
        <begin position="562"/>
        <end position="603"/>
    </location>
</feature>
<keyword evidence="6" id="KW-0560">Oxidoreductase</keyword>
<dbReference type="InterPro" id="IPR013121">
    <property type="entry name" value="Fe_red_NAD-bd_6"/>
</dbReference>
<dbReference type="SFLD" id="SFLDS00052">
    <property type="entry name" value="Ferric_Reductase_Domain"/>
    <property type="match status" value="1"/>
</dbReference>
<proteinExistence type="inferred from homology"/>
<dbReference type="GO" id="GO:0005886">
    <property type="term" value="C:plasma membrane"/>
    <property type="evidence" value="ECO:0007669"/>
    <property type="project" value="TreeGrafter"/>
</dbReference>
<comment type="similarity">
    <text evidence="2">Belongs to the ferric reductase (FRE) family.</text>
</comment>
<feature type="transmembrane region" description="Helical" evidence="11">
    <location>
        <begin position="33"/>
        <end position="51"/>
    </location>
</feature>
<evidence type="ECO:0000256" key="10">
    <source>
        <dbReference type="SAM" id="MobiDB-lite"/>
    </source>
</evidence>
<dbReference type="GO" id="GO:0006826">
    <property type="term" value="P:iron ion transport"/>
    <property type="evidence" value="ECO:0007669"/>
    <property type="project" value="TreeGrafter"/>
</dbReference>
<dbReference type="EMBL" id="MU151223">
    <property type="protein sequence ID" value="KAF9446921.1"/>
    <property type="molecule type" value="Genomic_DNA"/>
</dbReference>
<dbReference type="SUPFAM" id="SSF52343">
    <property type="entry name" value="Ferredoxin reductase-like, C-terminal NADP-linked domain"/>
    <property type="match status" value="1"/>
</dbReference>
<dbReference type="AlphaFoldDB" id="A0A9P5XBS0"/>
<dbReference type="SFLD" id="SFLDG01168">
    <property type="entry name" value="Ferric_reductase_subgroup_(FRE"/>
    <property type="match status" value="1"/>
</dbReference>
<evidence type="ECO:0000259" key="12">
    <source>
        <dbReference type="PROSITE" id="PS51384"/>
    </source>
</evidence>
<sequence>MSADTGTPPVIPAEFQQYDSYAEAPGWQLKLSMVWVATVGLCVLYFLPHLIRSIRARRALHDFFGVYEDVDKYIALCNLDSELDRKKDSVPMRQVPRRDWRKDWLRRSLNRIGAVVLWTVPVLELNLGQLVVVVGYLLTVILCVVLQAPLVENPNRAGFMALAQLPVVFLFATKNSILSLLLGPGNGYERLNFVHRWAGRGMFLAAIIHGSLWINNHLVWQFPIIGQQKETSGVAALGLLCVIVITSLRHVRKAFYEFFYVVHILAFVAFFVTICYHTIYAPPWIFPPLAFFGLDLLLRFFRYRIKDATLTPISNQITMINIPFCTDGWTAGQHVRLRVFFSGRIFESHPLTILTAPPSTSCLNNVYAPGITLGARSVGDWSRALNKFARNKGYLESEYSSQKEKAIDDNESTEFCSSAPQTQVQVMVDGPYGGCGLDLGRYETVLLFAGGAGATFTLGMLDDIVGRCVRLGRPNGERTRRIEFAWCIKSFGLIEWFTPALMEIAHAAASSAYSSTPLSLHISVYVTCLCNPEAVPPIPNCDVTILRPDVYHILNDLVTPPSSFSSSTADSPGASSRSSSSSLEQKEISSSSPRPEVITTNEDDQEIVVVSKHGHATTAQGQDMDIESADGLDPHASRKLPWLGEGGGVAVCASGPASLMRETANAVARLRLSKRGGLMGGVDIHTEVFSL</sequence>
<evidence type="ECO:0000256" key="9">
    <source>
        <dbReference type="ARBA" id="ARBA00023180"/>
    </source>
</evidence>
<evidence type="ECO:0000256" key="4">
    <source>
        <dbReference type="ARBA" id="ARBA00022692"/>
    </source>
</evidence>
<feature type="transmembrane region" description="Helical" evidence="11">
    <location>
        <begin position="234"/>
        <end position="251"/>
    </location>
</feature>
<protein>
    <recommendedName>
        <fullName evidence="12">FAD-binding FR-type domain-containing protein</fullName>
    </recommendedName>
</protein>
<keyword evidence="7" id="KW-0406">Ion transport</keyword>
<dbReference type="Pfam" id="PF08030">
    <property type="entry name" value="NAD_binding_6"/>
    <property type="match status" value="1"/>
</dbReference>
<evidence type="ECO:0000256" key="3">
    <source>
        <dbReference type="ARBA" id="ARBA00022448"/>
    </source>
</evidence>
<dbReference type="PROSITE" id="PS51384">
    <property type="entry name" value="FAD_FR"/>
    <property type="match status" value="1"/>
</dbReference>
<dbReference type="InterPro" id="IPR051410">
    <property type="entry name" value="Ferric/Cupric_Reductase"/>
</dbReference>
<dbReference type="InterPro" id="IPR013130">
    <property type="entry name" value="Fe3_Rdtase_TM_dom"/>
</dbReference>
<evidence type="ECO:0000256" key="5">
    <source>
        <dbReference type="ARBA" id="ARBA00022989"/>
    </source>
</evidence>
<dbReference type="OrthoDB" id="3944240at2759"/>
<dbReference type="Pfam" id="PF01794">
    <property type="entry name" value="Ferric_reduct"/>
    <property type="match status" value="1"/>
</dbReference>
<dbReference type="Proteomes" id="UP000807342">
    <property type="component" value="Unassembled WGS sequence"/>
</dbReference>
<feature type="transmembrane region" description="Helical" evidence="11">
    <location>
        <begin position="258"/>
        <end position="279"/>
    </location>
</feature>
<keyword evidence="3" id="KW-0813">Transport</keyword>
<evidence type="ECO:0000256" key="6">
    <source>
        <dbReference type="ARBA" id="ARBA00023002"/>
    </source>
</evidence>
<dbReference type="Gene3D" id="3.40.50.80">
    <property type="entry name" value="Nucleotide-binding domain of ferredoxin-NADP reductase (FNR) module"/>
    <property type="match status" value="1"/>
</dbReference>
<reference evidence="13" key="1">
    <citation type="submission" date="2020-11" db="EMBL/GenBank/DDBJ databases">
        <authorList>
            <consortium name="DOE Joint Genome Institute"/>
            <person name="Ahrendt S."/>
            <person name="Riley R."/>
            <person name="Andreopoulos W."/>
            <person name="Labutti K."/>
            <person name="Pangilinan J."/>
            <person name="Ruiz-Duenas F.J."/>
            <person name="Barrasa J.M."/>
            <person name="Sanchez-Garcia M."/>
            <person name="Camarero S."/>
            <person name="Miyauchi S."/>
            <person name="Serrano A."/>
            <person name="Linde D."/>
            <person name="Babiker R."/>
            <person name="Drula E."/>
            <person name="Ayuso-Fernandez I."/>
            <person name="Pacheco R."/>
            <person name="Padilla G."/>
            <person name="Ferreira P."/>
            <person name="Barriuso J."/>
            <person name="Kellner H."/>
            <person name="Castanera R."/>
            <person name="Alfaro M."/>
            <person name="Ramirez L."/>
            <person name="Pisabarro A.G."/>
            <person name="Kuo A."/>
            <person name="Tritt A."/>
            <person name="Lipzen A."/>
            <person name="He G."/>
            <person name="Yan M."/>
            <person name="Ng V."/>
            <person name="Cullen D."/>
            <person name="Martin F."/>
            <person name="Rosso M.-N."/>
            <person name="Henrissat B."/>
            <person name="Hibbett D."/>
            <person name="Martinez A.T."/>
            <person name="Grigoriev I.V."/>
        </authorList>
    </citation>
    <scope>NUCLEOTIDE SEQUENCE</scope>
    <source>
        <strain evidence="13">MF-IS2</strain>
    </source>
</reference>
<keyword evidence="9" id="KW-0325">Glycoprotein</keyword>
<gene>
    <name evidence="13" type="ORF">P691DRAFT_707681</name>
</gene>
<feature type="compositionally biased region" description="Low complexity" evidence="10">
    <location>
        <begin position="562"/>
        <end position="592"/>
    </location>
</feature>
<keyword evidence="8 11" id="KW-0472">Membrane</keyword>
<evidence type="ECO:0000313" key="13">
    <source>
        <dbReference type="EMBL" id="KAF9446921.1"/>
    </source>
</evidence>
<keyword evidence="14" id="KW-1185">Reference proteome</keyword>
<dbReference type="GO" id="GO:0006879">
    <property type="term" value="P:intracellular iron ion homeostasis"/>
    <property type="evidence" value="ECO:0007669"/>
    <property type="project" value="TreeGrafter"/>
</dbReference>
<evidence type="ECO:0000256" key="11">
    <source>
        <dbReference type="SAM" id="Phobius"/>
    </source>
</evidence>
<comment type="subcellular location">
    <subcellularLocation>
        <location evidence="1">Membrane</location>
        <topology evidence="1">Multi-pass membrane protein</topology>
    </subcellularLocation>
</comment>
<dbReference type="GO" id="GO:0000293">
    <property type="term" value="F:ferric-chelate reductase activity"/>
    <property type="evidence" value="ECO:0007669"/>
    <property type="project" value="UniProtKB-ARBA"/>
</dbReference>
<name>A0A9P5XBS0_9AGAR</name>
<feature type="transmembrane region" description="Helical" evidence="11">
    <location>
        <begin position="197"/>
        <end position="214"/>
    </location>
</feature>
<accession>A0A9P5XBS0</accession>
<dbReference type="CDD" id="cd06186">
    <property type="entry name" value="NOX_Duox_like_FAD_NADP"/>
    <property type="match status" value="1"/>
</dbReference>
<dbReference type="InterPro" id="IPR039261">
    <property type="entry name" value="FNR_nucleotide-bd"/>
</dbReference>
<dbReference type="PANTHER" id="PTHR32361">
    <property type="entry name" value="FERRIC/CUPRIC REDUCTASE TRANSMEMBRANE COMPONENT"/>
    <property type="match status" value="1"/>
</dbReference>
<keyword evidence="4 11" id="KW-0812">Transmembrane</keyword>
<dbReference type="PANTHER" id="PTHR32361:SF9">
    <property type="entry name" value="FERRIC REDUCTASE TRANSMEMBRANE COMPONENT 3-RELATED"/>
    <property type="match status" value="1"/>
</dbReference>
<feature type="transmembrane region" description="Helical" evidence="11">
    <location>
        <begin position="130"/>
        <end position="150"/>
    </location>
</feature>
<feature type="transmembrane region" description="Helical" evidence="11">
    <location>
        <begin position="162"/>
        <end position="185"/>
    </location>
</feature>
<evidence type="ECO:0000256" key="8">
    <source>
        <dbReference type="ARBA" id="ARBA00023136"/>
    </source>
</evidence>
<comment type="caution">
    <text evidence="13">The sequence shown here is derived from an EMBL/GenBank/DDBJ whole genome shotgun (WGS) entry which is preliminary data.</text>
</comment>
<organism evidence="13 14">
    <name type="scientific">Macrolepiota fuliginosa MF-IS2</name>
    <dbReference type="NCBI Taxonomy" id="1400762"/>
    <lineage>
        <taxon>Eukaryota</taxon>
        <taxon>Fungi</taxon>
        <taxon>Dikarya</taxon>
        <taxon>Basidiomycota</taxon>
        <taxon>Agaricomycotina</taxon>
        <taxon>Agaricomycetes</taxon>
        <taxon>Agaricomycetidae</taxon>
        <taxon>Agaricales</taxon>
        <taxon>Agaricineae</taxon>
        <taxon>Agaricaceae</taxon>
        <taxon>Macrolepiota</taxon>
    </lineage>
</organism>
<keyword evidence="5 11" id="KW-1133">Transmembrane helix</keyword>
<evidence type="ECO:0000313" key="14">
    <source>
        <dbReference type="Proteomes" id="UP000807342"/>
    </source>
</evidence>
<dbReference type="InterPro" id="IPR017927">
    <property type="entry name" value="FAD-bd_FR_type"/>
</dbReference>
<evidence type="ECO:0000256" key="7">
    <source>
        <dbReference type="ARBA" id="ARBA00023065"/>
    </source>
</evidence>